<feature type="transmembrane region" description="Helical" evidence="6">
    <location>
        <begin position="190"/>
        <end position="207"/>
    </location>
</feature>
<feature type="transmembrane region" description="Helical" evidence="6">
    <location>
        <begin position="12"/>
        <end position="34"/>
    </location>
</feature>
<keyword evidence="5 6" id="KW-0472">Membrane</keyword>
<feature type="transmembrane region" description="Helical" evidence="6">
    <location>
        <begin position="152"/>
        <end position="174"/>
    </location>
</feature>
<feature type="transmembrane region" description="Helical" evidence="6">
    <location>
        <begin position="46"/>
        <end position="69"/>
    </location>
</feature>
<evidence type="ECO:0000256" key="1">
    <source>
        <dbReference type="ARBA" id="ARBA00004651"/>
    </source>
</evidence>
<dbReference type="RefSeq" id="WP_317055925.1">
    <property type="nucleotide sequence ID" value="NZ_CP146606.1"/>
</dbReference>
<keyword evidence="4 6" id="KW-1133">Transmembrane helix</keyword>
<dbReference type="PANTHER" id="PTHR30086">
    <property type="entry name" value="ARGININE EXPORTER PROTEIN ARGO"/>
    <property type="match status" value="1"/>
</dbReference>
<comment type="subcellular location">
    <subcellularLocation>
        <location evidence="1">Cell membrane</location>
        <topology evidence="1">Multi-pass membrane protein</topology>
    </subcellularLocation>
</comment>
<evidence type="ECO:0000256" key="2">
    <source>
        <dbReference type="ARBA" id="ARBA00022475"/>
    </source>
</evidence>
<keyword evidence="3 6" id="KW-0812">Transmembrane</keyword>
<dbReference type="PANTHER" id="PTHR30086:SF17">
    <property type="entry name" value="LYSE FAMILY TRANSLOCATOR"/>
    <property type="match status" value="1"/>
</dbReference>
<feature type="transmembrane region" description="Helical" evidence="6">
    <location>
        <begin position="117"/>
        <end position="140"/>
    </location>
</feature>
<keyword evidence="2" id="KW-1003">Cell membrane</keyword>
<evidence type="ECO:0000313" key="7">
    <source>
        <dbReference type="EMBL" id="WYK19235.1"/>
    </source>
</evidence>
<sequence>MTDLLVYLPGILAAYAILVVGASSPGPSVALLIGIATSQGRAPAMVATLGIATGSMAINLLTMLGVGLLISQAAWAMTVLRIVGATYLLYLAYGAFRKALDPPTLTSMETQAKSMRRHFVTGFLLQVTNPKAIAFWLSIASIGAVEGATLDVVTLFVLGAFTISFTCHGAWALAMSTRHIRAAYAKGRRWIEAGLGVFFVFAAWKLASSER</sequence>
<dbReference type="Proteomes" id="UP001281305">
    <property type="component" value="Chromosome"/>
</dbReference>
<evidence type="ECO:0000313" key="8">
    <source>
        <dbReference type="Proteomes" id="UP001281305"/>
    </source>
</evidence>
<evidence type="ECO:0000256" key="4">
    <source>
        <dbReference type="ARBA" id="ARBA00022989"/>
    </source>
</evidence>
<dbReference type="Pfam" id="PF01810">
    <property type="entry name" value="LysE"/>
    <property type="match status" value="1"/>
</dbReference>
<dbReference type="InterPro" id="IPR001123">
    <property type="entry name" value="LeuE-type"/>
</dbReference>
<keyword evidence="8" id="KW-1185">Reference proteome</keyword>
<organism evidence="7 8">
    <name type="scientific">Roseovarius rhodophyticola</name>
    <dbReference type="NCBI Taxonomy" id="3080827"/>
    <lineage>
        <taxon>Bacteria</taxon>
        <taxon>Pseudomonadati</taxon>
        <taxon>Pseudomonadota</taxon>
        <taxon>Alphaproteobacteria</taxon>
        <taxon>Rhodobacterales</taxon>
        <taxon>Roseobacteraceae</taxon>
        <taxon>Roseovarius</taxon>
    </lineage>
</organism>
<name>A0ABZ2THM9_9RHOB</name>
<reference evidence="7 8" key="1">
    <citation type="submission" date="2024-02" db="EMBL/GenBank/DDBJ databases">
        <title>Roseovarius strain W115 nov., isolated from a marine algae.</title>
        <authorList>
            <person name="Lee M.W."/>
            <person name="Lee J.K."/>
            <person name="Kim J.M."/>
            <person name="Choi D.G."/>
            <person name="Baek J.H."/>
            <person name="Bayburt H."/>
            <person name="Jung J.J."/>
            <person name="Han D.M."/>
            <person name="Jeon C.O."/>
        </authorList>
    </citation>
    <scope>NUCLEOTIDE SEQUENCE [LARGE SCALE GENOMIC DNA]</scope>
    <source>
        <strain evidence="7 8">W115</strain>
    </source>
</reference>
<proteinExistence type="predicted"/>
<feature type="transmembrane region" description="Helical" evidence="6">
    <location>
        <begin position="75"/>
        <end position="96"/>
    </location>
</feature>
<dbReference type="EMBL" id="CP146606">
    <property type="protein sequence ID" value="WYK19235.1"/>
    <property type="molecule type" value="Genomic_DNA"/>
</dbReference>
<gene>
    <name evidence="7" type="ORF">RZS32_004975</name>
</gene>
<evidence type="ECO:0000256" key="5">
    <source>
        <dbReference type="ARBA" id="ARBA00023136"/>
    </source>
</evidence>
<evidence type="ECO:0000256" key="3">
    <source>
        <dbReference type="ARBA" id="ARBA00022692"/>
    </source>
</evidence>
<protein>
    <submittedName>
        <fullName evidence="7">LysE family translocator</fullName>
    </submittedName>
</protein>
<accession>A0ABZ2THM9</accession>
<evidence type="ECO:0000256" key="6">
    <source>
        <dbReference type="SAM" id="Phobius"/>
    </source>
</evidence>